<keyword evidence="1" id="KW-0812">Transmembrane</keyword>
<sequence>MRSDQDIDNALAAEFSGYLKSIAKEIVQPIREEASKQKFEIERLNSSIDQAGSRIAALLESHREGLSTEGRSLLTALDGICRQMSDIVQGVAAANDVTRERLLSEAARMSEALDNGMAEFRNDMRGMRDALDGSLATFHEQTKPWITQAGKDIEAAMEPRLTAAEEGLRSSLEASFERKFQKLDAPLAKSAKLQYFLIAIIVLQVGSMALFWFHK</sequence>
<dbReference type="AlphaFoldDB" id="A0A6P1GMQ5"/>
<reference evidence="2 3" key="1">
    <citation type="submission" date="2019-12" db="EMBL/GenBank/DDBJ databases">
        <title>Functional and genomic insights into the Sphingobium yanoikuyae YC-JY1, a bacterium efficiently degrading bisphenol A.</title>
        <authorList>
            <person name="Jia Y."/>
            <person name="Li X."/>
            <person name="Wang J."/>
            <person name="Eltoukhy A."/>
            <person name="Lamraoui I."/>
            <person name="Yan Y."/>
        </authorList>
    </citation>
    <scope>NUCLEOTIDE SEQUENCE [LARGE SCALE GENOMIC DNA]</scope>
    <source>
        <strain evidence="2 3">YC-JY1</strain>
    </source>
</reference>
<protein>
    <submittedName>
        <fullName evidence="2">Uncharacterized protein</fullName>
    </submittedName>
</protein>
<evidence type="ECO:0000313" key="2">
    <source>
        <dbReference type="EMBL" id="QHD69728.1"/>
    </source>
</evidence>
<evidence type="ECO:0000256" key="1">
    <source>
        <dbReference type="SAM" id="Phobius"/>
    </source>
</evidence>
<dbReference type="SUPFAM" id="SSF58113">
    <property type="entry name" value="Apolipoprotein A-I"/>
    <property type="match status" value="1"/>
</dbReference>
<accession>A0A6P1GMQ5</accession>
<proteinExistence type="predicted"/>
<feature type="transmembrane region" description="Helical" evidence="1">
    <location>
        <begin position="193"/>
        <end position="213"/>
    </location>
</feature>
<dbReference type="RefSeq" id="WP_159367803.1">
    <property type="nucleotide sequence ID" value="NZ_CP047218.1"/>
</dbReference>
<organism evidence="2 3">
    <name type="scientific">Sphingobium yanoikuyae</name>
    <name type="common">Sphingomonas yanoikuyae</name>
    <dbReference type="NCBI Taxonomy" id="13690"/>
    <lineage>
        <taxon>Bacteria</taxon>
        <taxon>Pseudomonadati</taxon>
        <taxon>Pseudomonadota</taxon>
        <taxon>Alphaproteobacteria</taxon>
        <taxon>Sphingomonadales</taxon>
        <taxon>Sphingomonadaceae</taxon>
        <taxon>Sphingobium</taxon>
    </lineage>
</organism>
<gene>
    <name evidence="2" type="ORF">GS397_23620</name>
</gene>
<dbReference type="Proteomes" id="UP000464086">
    <property type="component" value="Chromosome"/>
</dbReference>
<dbReference type="EMBL" id="CP047218">
    <property type="protein sequence ID" value="QHD69728.1"/>
    <property type="molecule type" value="Genomic_DNA"/>
</dbReference>
<evidence type="ECO:0000313" key="3">
    <source>
        <dbReference type="Proteomes" id="UP000464086"/>
    </source>
</evidence>
<name>A0A6P1GMQ5_SPHYA</name>
<dbReference type="Gene3D" id="1.20.120.20">
    <property type="entry name" value="Apolipoprotein"/>
    <property type="match status" value="1"/>
</dbReference>
<keyword evidence="1" id="KW-1133">Transmembrane helix</keyword>
<keyword evidence="1" id="KW-0472">Membrane</keyword>